<keyword evidence="2" id="KW-1185">Reference proteome</keyword>
<evidence type="ECO:0000313" key="2">
    <source>
        <dbReference type="Proteomes" id="UP000799118"/>
    </source>
</evidence>
<reference evidence="1" key="1">
    <citation type="journal article" date="2019" name="Environ. Microbiol.">
        <title>Fungal ecological strategies reflected in gene transcription - a case study of two litter decomposers.</title>
        <authorList>
            <person name="Barbi F."/>
            <person name="Kohler A."/>
            <person name="Barry K."/>
            <person name="Baskaran P."/>
            <person name="Daum C."/>
            <person name="Fauchery L."/>
            <person name="Ihrmark K."/>
            <person name="Kuo A."/>
            <person name="LaButti K."/>
            <person name="Lipzen A."/>
            <person name="Morin E."/>
            <person name="Grigoriev I.V."/>
            <person name="Henrissat B."/>
            <person name="Lindahl B."/>
            <person name="Martin F."/>
        </authorList>
    </citation>
    <scope>NUCLEOTIDE SEQUENCE</scope>
    <source>
        <strain evidence="1">JB14</strain>
    </source>
</reference>
<protein>
    <submittedName>
        <fullName evidence="1">Uncharacterized protein</fullName>
    </submittedName>
</protein>
<dbReference type="Proteomes" id="UP000799118">
    <property type="component" value="Unassembled WGS sequence"/>
</dbReference>
<proteinExistence type="predicted"/>
<name>A0A6A4GBE5_9AGAR</name>
<sequence length="216" mass="24090">MSDYKGFAISDFSSLMVTTVFCTTFTLGRLPLLKLEQESDMEQMSMTRNGHPGCRSQIHSRPNVQCVHPPVLRLQFRRPALWKKEPLSAGKHLDNIAAFSPLPSRIVHCLALFIHRWFSDKFILNLPIPLSLSDRQQSLHPSFSASASDDGPWPNHWENGVDTAANLEIFYSILQVSTQSSRAALAQQDRTFRISSCGPSAIPTIGVTDYSGCSKL</sequence>
<accession>A0A6A4GBE5</accession>
<dbReference type="EMBL" id="ML770968">
    <property type="protein sequence ID" value="KAE9382809.1"/>
    <property type="molecule type" value="Genomic_DNA"/>
</dbReference>
<organism evidence="1 2">
    <name type="scientific">Gymnopus androsaceus JB14</name>
    <dbReference type="NCBI Taxonomy" id="1447944"/>
    <lineage>
        <taxon>Eukaryota</taxon>
        <taxon>Fungi</taxon>
        <taxon>Dikarya</taxon>
        <taxon>Basidiomycota</taxon>
        <taxon>Agaricomycotina</taxon>
        <taxon>Agaricomycetes</taxon>
        <taxon>Agaricomycetidae</taxon>
        <taxon>Agaricales</taxon>
        <taxon>Marasmiineae</taxon>
        <taxon>Omphalotaceae</taxon>
        <taxon>Gymnopus</taxon>
    </lineage>
</organism>
<dbReference type="AlphaFoldDB" id="A0A6A4GBE5"/>
<evidence type="ECO:0000313" key="1">
    <source>
        <dbReference type="EMBL" id="KAE9382809.1"/>
    </source>
</evidence>
<gene>
    <name evidence="1" type="ORF">BT96DRAFT_1027504</name>
</gene>